<keyword evidence="3" id="KW-0809">Transit peptide</keyword>
<dbReference type="PANTHER" id="PTHR46598">
    <property type="entry name" value="BNAC05G43320D PROTEIN"/>
    <property type="match status" value="1"/>
</dbReference>
<evidence type="ECO:0000313" key="4">
    <source>
        <dbReference type="EMBL" id="KAG2580190.1"/>
    </source>
</evidence>
<dbReference type="InterPro" id="IPR011990">
    <property type="entry name" value="TPR-like_helical_dom_sf"/>
</dbReference>
<comment type="caution">
    <text evidence="4">The sequence shown here is derived from an EMBL/GenBank/DDBJ whole genome shotgun (WGS) entry which is preliminary data.</text>
</comment>
<organism evidence="4 5">
    <name type="scientific">Panicum virgatum</name>
    <name type="common">Blackwell switchgrass</name>
    <dbReference type="NCBI Taxonomy" id="38727"/>
    <lineage>
        <taxon>Eukaryota</taxon>
        <taxon>Viridiplantae</taxon>
        <taxon>Streptophyta</taxon>
        <taxon>Embryophyta</taxon>
        <taxon>Tracheophyta</taxon>
        <taxon>Spermatophyta</taxon>
        <taxon>Magnoliopsida</taxon>
        <taxon>Liliopsida</taxon>
        <taxon>Poales</taxon>
        <taxon>Poaceae</taxon>
        <taxon>PACMAD clade</taxon>
        <taxon>Panicoideae</taxon>
        <taxon>Panicodae</taxon>
        <taxon>Paniceae</taxon>
        <taxon>Panicinae</taxon>
        <taxon>Panicum</taxon>
        <taxon>Panicum sect. Hiantes</taxon>
    </lineage>
</organism>
<comment type="similarity">
    <text evidence="1">Belongs to the PPR family. P subfamily.</text>
</comment>
<gene>
    <name evidence="4" type="ORF">PVAP13_6NG254520</name>
</gene>
<evidence type="ECO:0000313" key="5">
    <source>
        <dbReference type="Proteomes" id="UP000823388"/>
    </source>
</evidence>
<keyword evidence="2" id="KW-0677">Repeat</keyword>
<dbReference type="Pfam" id="PF13041">
    <property type="entry name" value="PPR_2"/>
    <property type="match status" value="1"/>
</dbReference>
<dbReference type="InterPro" id="IPR002885">
    <property type="entry name" value="PPR_rpt"/>
</dbReference>
<evidence type="ECO:0000256" key="2">
    <source>
        <dbReference type="ARBA" id="ARBA00022737"/>
    </source>
</evidence>
<evidence type="ECO:0000256" key="3">
    <source>
        <dbReference type="ARBA" id="ARBA00022946"/>
    </source>
</evidence>
<accession>A0A8T0R4N6</accession>
<dbReference type="NCBIfam" id="TIGR00756">
    <property type="entry name" value="PPR"/>
    <property type="match status" value="1"/>
</dbReference>
<dbReference type="EMBL" id="CM029048">
    <property type="protein sequence ID" value="KAG2580190.1"/>
    <property type="molecule type" value="Genomic_DNA"/>
</dbReference>
<evidence type="ECO:0008006" key="6">
    <source>
        <dbReference type="Google" id="ProtNLM"/>
    </source>
</evidence>
<keyword evidence="5" id="KW-1185">Reference proteome</keyword>
<reference evidence="4" key="1">
    <citation type="submission" date="2020-05" db="EMBL/GenBank/DDBJ databases">
        <title>WGS assembly of Panicum virgatum.</title>
        <authorList>
            <person name="Lovell J.T."/>
            <person name="Jenkins J."/>
            <person name="Shu S."/>
            <person name="Juenger T.E."/>
            <person name="Schmutz J."/>
        </authorList>
    </citation>
    <scope>NUCLEOTIDE SEQUENCE</scope>
    <source>
        <strain evidence="4">AP13</strain>
    </source>
</reference>
<evidence type="ECO:0000256" key="1">
    <source>
        <dbReference type="ARBA" id="ARBA00007626"/>
    </source>
</evidence>
<proteinExistence type="inferred from homology"/>
<dbReference type="Gene3D" id="1.25.40.10">
    <property type="entry name" value="Tetratricopeptide repeat domain"/>
    <property type="match status" value="1"/>
</dbReference>
<protein>
    <recommendedName>
        <fullName evidence="6">Pentatricopeptide repeat-containing protein</fullName>
    </recommendedName>
</protein>
<sequence>MDDIRTNSPFTIKNIAKIVKDEIPLTHSSLFAALAEEMKHYNPGEHLTLEFNNSILFFCKAKMIEDALCTYKRMREQNIRPTSYTFCHILCGYSSMDMHREITMLWGEIKRRLEYGELDVDRDLLDCLVLDFLKGWHGSGVAVDHRDTDLWYKTNQLCLIEEESGRPTLGCCCFQRN</sequence>
<dbReference type="Proteomes" id="UP000823388">
    <property type="component" value="Chromosome 6N"/>
</dbReference>
<name>A0A8T0R4N6_PANVG</name>
<dbReference type="AlphaFoldDB" id="A0A8T0R4N6"/>
<dbReference type="PANTHER" id="PTHR46598:SF3">
    <property type="entry name" value="OS07G0495300 PROTEIN"/>
    <property type="match status" value="1"/>
</dbReference>